<proteinExistence type="predicted"/>
<evidence type="ECO:0000313" key="2">
    <source>
        <dbReference type="EMBL" id="QHA04480.1"/>
    </source>
</evidence>
<dbReference type="Proteomes" id="UP000436138">
    <property type="component" value="Chromosome"/>
</dbReference>
<organism evidence="2 3">
    <name type="scientific">Streptomyces broussonetiae</name>
    <dbReference type="NCBI Taxonomy" id="2686304"/>
    <lineage>
        <taxon>Bacteria</taxon>
        <taxon>Bacillati</taxon>
        <taxon>Actinomycetota</taxon>
        <taxon>Actinomycetes</taxon>
        <taxon>Kitasatosporales</taxon>
        <taxon>Streptomycetaceae</taxon>
        <taxon>Streptomyces</taxon>
    </lineage>
</organism>
<dbReference type="SUPFAM" id="SSF51905">
    <property type="entry name" value="FAD/NAD(P)-binding domain"/>
    <property type="match status" value="1"/>
</dbReference>
<feature type="compositionally biased region" description="Basic residues" evidence="1">
    <location>
        <begin position="111"/>
        <end position="131"/>
    </location>
</feature>
<evidence type="ECO:0000313" key="3">
    <source>
        <dbReference type="Proteomes" id="UP000436138"/>
    </source>
</evidence>
<sequence>MTSDRRVVVIGVGPAGVRLARRPARPGRSGTPAPLIGAEDHPTYQPVRPAEVPAGRYAPEATALPAPGHPMRTRGTGRDRAAGTVGRGDGPPAGHTPKTGLAVVAVGVRPRPARSRRGRRVACRSGHRPLHRNPCAAPADPATGPFPLLTHDGGS</sequence>
<dbReference type="Gene3D" id="3.50.50.60">
    <property type="entry name" value="FAD/NAD(P)-binding domain"/>
    <property type="match status" value="1"/>
</dbReference>
<evidence type="ECO:0008006" key="4">
    <source>
        <dbReference type="Google" id="ProtNLM"/>
    </source>
</evidence>
<protein>
    <recommendedName>
        <fullName evidence="4">FAD/NAD(P)-binding domain-containing protein</fullName>
    </recommendedName>
</protein>
<accession>A0A6I6N375</accession>
<gene>
    <name evidence="2" type="ORF">GQF42_15370</name>
</gene>
<dbReference type="RefSeq" id="WP_158920229.1">
    <property type="nucleotide sequence ID" value="NZ_CP047020.1"/>
</dbReference>
<dbReference type="InterPro" id="IPR036188">
    <property type="entry name" value="FAD/NAD-bd_sf"/>
</dbReference>
<reference evidence="2 3" key="1">
    <citation type="submission" date="2019-12" db="EMBL/GenBank/DDBJ databases">
        <title>Streptomyces sp. strain T44 isolated from rhizosphere soil of Broussonetia papyrifera.</title>
        <authorList>
            <person name="Mo P."/>
        </authorList>
    </citation>
    <scope>NUCLEOTIDE SEQUENCE [LARGE SCALE GENOMIC DNA]</scope>
    <source>
        <strain evidence="2 3">T44</strain>
    </source>
</reference>
<dbReference type="KEGG" id="sbro:GQF42_15370"/>
<keyword evidence="3" id="KW-1185">Reference proteome</keyword>
<evidence type="ECO:0000256" key="1">
    <source>
        <dbReference type="SAM" id="MobiDB-lite"/>
    </source>
</evidence>
<dbReference type="AlphaFoldDB" id="A0A6I6N375"/>
<dbReference type="EMBL" id="CP047020">
    <property type="protein sequence ID" value="QHA04480.1"/>
    <property type="molecule type" value="Genomic_DNA"/>
</dbReference>
<feature type="region of interest" description="Disordered" evidence="1">
    <location>
        <begin position="20"/>
        <end position="155"/>
    </location>
</feature>
<name>A0A6I6N375_9ACTN</name>